<evidence type="ECO:0000313" key="5">
    <source>
        <dbReference type="EMBL" id="MEV5246442.1"/>
    </source>
</evidence>
<dbReference type="PANTHER" id="PTHR33204">
    <property type="entry name" value="TRANSCRIPTIONAL REGULATOR, MARR FAMILY"/>
    <property type="match status" value="1"/>
</dbReference>
<evidence type="ECO:0000256" key="2">
    <source>
        <dbReference type="ARBA" id="ARBA00023125"/>
    </source>
</evidence>
<sequence>MGLMDAMSLPANRHCPIARTLEVLGQKWNLLLLREAFLGRTRFVEFQRIGIPNATLGQRLNDLVGAGLLERVTYREEGERSREEYVLTDAGRDVLPILAALSEWGDRHRPQETGRGVVCTADGERPVHLEFRDPDGEPVDRDAVTISRGPVYHAALAAAGRSPDGDLGADPPS</sequence>
<comment type="caution">
    <text evidence="5">The sequence shown here is derived from an EMBL/GenBank/DDBJ whole genome shotgun (WGS) entry which is preliminary data.</text>
</comment>
<dbReference type="Pfam" id="PF01638">
    <property type="entry name" value="HxlR"/>
    <property type="match status" value="1"/>
</dbReference>
<organism evidence="5 6">
    <name type="scientific">Streptomyces werraensis</name>
    <dbReference type="NCBI Taxonomy" id="68284"/>
    <lineage>
        <taxon>Bacteria</taxon>
        <taxon>Bacillati</taxon>
        <taxon>Actinomycetota</taxon>
        <taxon>Actinomycetes</taxon>
        <taxon>Kitasatosporales</taxon>
        <taxon>Streptomycetaceae</taxon>
        <taxon>Streptomyces</taxon>
    </lineage>
</organism>
<dbReference type="RefSeq" id="WP_364021715.1">
    <property type="nucleotide sequence ID" value="NZ_JBFATD010000008.1"/>
</dbReference>
<dbReference type="InterPro" id="IPR036390">
    <property type="entry name" value="WH_DNA-bd_sf"/>
</dbReference>
<keyword evidence="1" id="KW-0805">Transcription regulation</keyword>
<feature type="domain" description="HTH hxlR-type" evidence="4">
    <location>
        <begin position="15"/>
        <end position="113"/>
    </location>
</feature>
<evidence type="ECO:0000256" key="3">
    <source>
        <dbReference type="ARBA" id="ARBA00023163"/>
    </source>
</evidence>
<dbReference type="SUPFAM" id="SSF46785">
    <property type="entry name" value="Winged helix' DNA-binding domain"/>
    <property type="match status" value="1"/>
</dbReference>
<dbReference type="EMBL" id="JBFATE010000005">
    <property type="protein sequence ID" value="MEV5246442.1"/>
    <property type="molecule type" value="Genomic_DNA"/>
</dbReference>
<dbReference type="Gene3D" id="1.10.10.10">
    <property type="entry name" value="Winged helix-like DNA-binding domain superfamily/Winged helix DNA-binding domain"/>
    <property type="match status" value="1"/>
</dbReference>
<dbReference type="InterPro" id="IPR002577">
    <property type="entry name" value="HTH_HxlR"/>
</dbReference>
<dbReference type="InterPro" id="IPR036388">
    <property type="entry name" value="WH-like_DNA-bd_sf"/>
</dbReference>
<keyword evidence="2" id="KW-0238">DNA-binding</keyword>
<reference evidence="5 6" key="1">
    <citation type="submission" date="2024-06" db="EMBL/GenBank/DDBJ databases">
        <title>The Natural Products Discovery Center: Release of the First 8490 Sequenced Strains for Exploring Actinobacteria Biosynthetic Diversity.</title>
        <authorList>
            <person name="Kalkreuter E."/>
            <person name="Kautsar S.A."/>
            <person name="Yang D."/>
            <person name="Bader C.D."/>
            <person name="Teijaro C.N."/>
            <person name="Fluegel L."/>
            <person name="Davis C.M."/>
            <person name="Simpson J.R."/>
            <person name="Lauterbach L."/>
            <person name="Steele A.D."/>
            <person name="Gui C."/>
            <person name="Meng S."/>
            <person name="Li G."/>
            <person name="Viehrig K."/>
            <person name="Ye F."/>
            <person name="Su P."/>
            <person name="Kiefer A.F."/>
            <person name="Nichols A."/>
            <person name="Cepeda A.J."/>
            <person name="Yan W."/>
            <person name="Fan B."/>
            <person name="Jiang Y."/>
            <person name="Adhikari A."/>
            <person name="Zheng C.-J."/>
            <person name="Schuster L."/>
            <person name="Cowan T.M."/>
            <person name="Smanski M.J."/>
            <person name="Chevrette M.G."/>
            <person name="De Carvalho L.P.S."/>
            <person name="Shen B."/>
        </authorList>
    </citation>
    <scope>NUCLEOTIDE SEQUENCE [LARGE SCALE GENOMIC DNA]</scope>
    <source>
        <strain evidence="5 6">NPDC052768</strain>
    </source>
</reference>
<evidence type="ECO:0000259" key="4">
    <source>
        <dbReference type="PROSITE" id="PS51118"/>
    </source>
</evidence>
<evidence type="ECO:0000313" key="6">
    <source>
        <dbReference type="Proteomes" id="UP001552527"/>
    </source>
</evidence>
<dbReference type="PANTHER" id="PTHR33204:SF18">
    <property type="entry name" value="TRANSCRIPTIONAL REGULATORY PROTEIN"/>
    <property type="match status" value="1"/>
</dbReference>
<evidence type="ECO:0000256" key="1">
    <source>
        <dbReference type="ARBA" id="ARBA00023015"/>
    </source>
</evidence>
<dbReference type="PROSITE" id="PS51118">
    <property type="entry name" value="HTH_HXLR"/>
    <property type="match status" value="1"/>
</dbReference>
<dbReference type="Proteomes" id="UP001552527">
    <property type="component" value="Unassembled WGS sequence"/>
</dbReference>
<keyword evidence="6" id="KW-1185">Reference proteome</keyword>
<gene>
    <name evidence="5" type="ORF">AB0K95_14385</name>
</gene>
<proteinExistence type="predicted"/>
<accession>A0ABV3JEQ5</accession>
<protein>
    <submittedName>
        <fullName evidence="5">Helix-turn-helix domain-containing protein</fullName>
    </submittedName>
</protein>
<name>A0ABV3JEQ5_9ACTN</name>
<keyword evidence="3" id="KW-0804">Transcription</keyword>